<evidence type="ECO:0000313" key="1">
    <source>
        <dbReference type="EMBL" id="KAK1857154.1"/>
    </source>
</evidence>
<dbReference type="AlphaFoldDB" id="A0AAD9B1R6"/>
<dbReference type="EMBL" id="JAQOWY010000002">
    <property type="protein sequence ID" value="KAK1857154.1"/>
    <property type="molecule type" value="Genomic_DNA"/>
</dbReference>
<comment type="caution">
    <text evidence="1">The sequence shown here is derived from an EMBL/GenBank/DDBJ whole genome shotgun (WGS) entry which is preliminary data.</text>
</comment>
<proteinExistence type="predicted"/>
<gene>
    <name evidence="1" type="ORF">CCHR01_00228</name>
</gene>
<sequence length="198" mass="21741">MTFILPRGPKMIEAICPGCFKSFTKIGSMHRVSTPSTQISQPALLMSMKHIYEDRCRNPVPRFVKKIKAEHNARVAAAAARSAARAAARAAPAAAAPTPPEQNTNTQVKIEGQEPTKHCLPSLDCGCGVTFSHKTDLDLHKNGGYCVAKQSQWQPQPQPFDLNYFDANWMAFDTTWGQSWPQAQPQLTNWTSTSPGCA</sequence>
<reference evidence="1" key="1">
    <citation type="submission" date="2023-01" db="EMBL/GenBank/DDBJ databases">
        <title>Colletotrichum chrysophilum M932 genome sequence.</title>
        <authorList>
            <person name="Baroncelli R."/>
        </authorList>
    </citation>
    <scope>NUCLEOTIDE SEQUENCE</scope>
    <source>
        <strain evidence="1">M932</strain>
    </source>
</reference>
<dbReference type="Proteomes" id="UP001243330">
    <property type="component" value="Unassembled WGS sequence"/>
</dbReference>
<keyword evidence="2" id="KW-1185">Reference proteome</keyword>
<organism evidence="1 2">
    <name type="scientific">Colletotrichum chrysophilum</name>
    <dbReference type="NCBI Taxonomy" id="1836956"/>
    <lineage>
        <taxon>Eukaryota</taxon>
        <taxon>Fungi</taxon>
        <taxon>Dikarya</taxon>
        <taxon>Ascomycota</taxon>
        <taxon>Pezizomycotina</taxon>
        <taxon>Sordariomycetes</taxon>
        <taxon>Hypocreomycetidae</taxon>
        <taxon>Glomerellales</taxon>
        <taxon>Glomerellaceae</taxon>
        <taxon>Colletotrichum</taxon>
        <taxon>Colletotrichum gloeosporioides species complex</taxon>
    </lineage>
</organism>
<accession>A0AAD9B1R6</accession>
<name>A0AAD9B1R6_9PEZI</name>
<protein>
    <submittedName>
        <fullName evidence="1">Uncharacterized protein</fullName>
    </submittedName>
</protein>
<evidence type="ECO:0000313" key="2">
    <source>
        <dbReference type="Proteomes" id="UP001243330"/>
    </source>
</evidence>